<dbReference type="PROSITE" id="PS51194">
    <property type="entry name" value="HELICASE_CTER"/>
    <property type="match status" value="1"/>
</dbReference>
<dbReference type="InterPro" id="IPR025696">
    <property type="entry name" value="Beta-barrel_MTR4"/>
</dbReference>
<evidence type="ECO:0000259" key="5">
    <source>
        <dbReference type="PROSITE" id="PS51194"/>
    </source>
</evidence>
<evidence type="ECO:0000256" key="1">
    <source>
        <dbReference type="ARBA" id="ARBA00022741"/>
    </source>
</evidence>
<dbReference type="Pfam" id="PF08148">
    <property type="entry name" value="DSHCT"/>
    <property type="match status" value="1"/>
</dbReference>
<dbReference type="EMBL" id="HBEA01019742">
    <property type="protein sequence ID" value="CAD8265501.1"/>
    <property type="molecule type" value="Transcribed_RNA"/>
</dbReference>
<proteinExistence type="predicted"/>
<protein>
    <recommendedName>
        <fullName evidence="5">Helicase C-terminal domain-containing protein</fullName>
    </recommendedName>
</protein>
<dbReference type="InterPro" id="IPR048392">
    <property type="entry name" value="MTR4-like_stalk"/>
</dbReference>
<dbReference type="Gene3D" id="3.40.50.300">
    <property type="entry name" value="P-loop containing nucleotide triphosphate hydrolases"/>
    <property type="match status" value="1"/>
</dbReference>
<evidence type="ECO:0000256" key="4">
    <source>
        <dbReference type="ARBA" id="ARBA00022840"/>
    </source>
</evidence>
<dbReference type="GO" id="GO:0005634">
    <property type="term" value="C:nucleus"/>
    <property type="evidence" value="ECO:0007669"/>
    <property type="project" value="TreeGrafter"/>
</dbReference>
<evidence type="ECO:0000256" key="2">
    <source>
        <dbReference type="ARBA" id="ARBA00022801"/>
    </source>
</evidence>
<dbReference type="GO" id="GO:0016787">
    <property type="term" value="F:hydrolase activity"/>
    <property type="evidence" value="ECO:0007669"/>
    <property type="project" value="UniProtKB-KW"/>
</dbReference>
<dbReference type="Pfam" id="PF21408">
    <property type="entry name" value="MTR4-like_stalk"/>
    <property type="match status" value="1"/>
</dbReference>
<evidence type="ECO:0000313" key="6">
    <source>
        <dbReference type="EMBL" id="CAD8265490.1"/>
    </source>
</evidence>
<feature type="domain" description="Helicase C-terminal" evidence="5">
    <location>
        <begin position="1"/>
        <end position="127"/>
    </location>
</feature>
<keyword evidence="2" id="KW-0378">Hydrolase</keyword>
<reference evidence="7" key="1">
    <citation type="submission" date="2021-01" db="EMBL/GenBank/DDBJ databases">
        <authorList>
            <person name="Corre E."/>
            <person name="Pelletier E."/>
            <person name="Niang G."/>
            <person name="Scheremetjew M."/>
            <person name="Finn R."/>
            <person name="Kale V."/>
            <person name="Holt S."/>
            <person name="Cochrane G."/>
            <person name="Meng A."/>
            <person name="Brown T."/>
            <person name="Cohen L."/>
        </authorList>
    </citation>
    <scope>NUCLEOTIDE SEQUENCE</scope>
    <source>
        <strain evidence="7">CCMP2078</strain>
    </source>
</reference>
<dbReference type="Gene3D" id="2.40.30.300">
    <property type="match status" value="1"/>
</dbReference>
<dbReference type="Gene3D" id="1.10.3380.30">
    <property type="match status" value="1"/>
</dbReference>
<dbReference type="SUPFAM" id="SSF52540">
    <property type="entry name" value="P-loop containing nucleoside triphosphate hydrolases"/>
    <property type="match status" value="1"/>
</dbReference>
<dbReference type="CDD" id="cd18795">
    <property type="entry name" value="SF2_C_Ski2"/>
    <property type="match status" value="1"/>
</dbReference>
<dbReference type="InterPro" id="IPR012961">
    <property type="entry name" value="Ski2/MTR4_C"/>
</dbReference>
<organism evidence="7">
    <name type="scientific">Pinguiococcus pyrenoidosus</name>
    <dbReference type="NCBI Taxonomy" id="172671"/>
    <lineage>
        <taxon>Eukaryota</taxon>
        <taxon>Sar</taxon>
        <taxon>Stramenopiles</taxon>
        <taxon>Ochrophyta</taxon>
        <taxon>Pinguiophyceae</taxon>
        <taxon>Pinguiochrysidales</taxon>
        <taxon>Pinguiochrysidaceae</taxon>
        <taxon>Pinguiococcus</taxon>
    </lineage>
</organism>
<dbReference type="InterPro" id="IPR027417">
    <property type="entry name" value="P-loop_NTPase"/>
</dbReference>
<evidence type="ECO:0000313" key="7">
    <source>
        <dbReference type="EMBL" id="CAD8265501.1"/>
    </source>
</evidence>
<dbReference type="EMBL" id="HBEA01019731">
    <property type="protein sequence ID" value="CAD8265490.1"/>
    <property type="molecule type" value="Transcribed_RNA"/>
</dbReference>
<keyword evidence="3" id="KW-0347">Helicase</keyword>
<dbReference type="PANTHER" id="PTHR12131:SF7">
    <property type="entry name" value="EXOSOME RNA HELICASE MTR4"/>
    <property type="match status" value="1"/>
</dbReference>
<accession>A0A6U0WVI7</accession>
<name>A0A6U0WVI7_9STRA</name>
<dbReference type="AlphaFoldDB" id="A0A6U0WVI7"/>
<sequence length="613" mass="69277">MIGIHHGGMLPTLKEIVEVLFGEGLLKVLFATETFSIGINMPAKTVVFTKCRKYDGADFRWLFPGEYIQMSGRAGRRGLDTRGIVILMLDEKMGPQVCKNMIYGEAEPLNSSFHISYNMLLNMMRVEGSSPEFLMRSSFHQYQQEVALPELEARRQSIEDDVNAIEVENEVDVQAYDQIVQDLRQVKHKINSIVYKEGYIRQFLNSGRLTRVVSSDPNDDFAEIDYGWGLIVGYRSKRADGRKSRVQSGVAMVLEVDVLIEFAAEDATSDGTKLGEGMRPYVPGSGDLAVRKVVPVRLENLRDLSIRRLNSTQQRKDLRQKSSRDSLMQSISAALRNKPEGFEALDPIADLNIPEAVIQPLLEQKAELEKSLSRLSVQEMPEESKARAFAAFHTKKKMLLQMGSLQRDISSARSLVMQDDLKRMRKVLRRLGHADENDVIQLKGRVACEINSTDELVATELMFNGVFTAMTPEQTAALVSALCFMEKRTEEKVDLPPILQRPFQLLEEAARNVATACEDADIDIDADAFVQKFNPEMMPVLYHWASGAKFVDLCKMTDAFEGSIIRLIRREEEVLRQLSSASYAIGNHELREKFDEVSKKIKRDIVFAASLYL</sequence>
<dbReference type="PANTHER" id="PTHR12131">
    <property type="entry name" value="ATP-DEPENDENT RNA AND DNA HELICASE"/>
    <property type="match status" value="1"/>
</dbReference>
<dbReference type="GO" id="GO:0000460">
    <property type="term" value="P:maturation of 5.8S rRNA"/>
    <property type="evidence" value="ECO:0007669"/>
    <property type="project" value="TreeGrafter"/>
</dbReference>
<dbReference type="GO" id="GO:0004386">
    <property type="term" value="F:helicase activity"/>
    <property type="evidence" value="ECO:0007669"/>
    <property type="project" value="UniProtKB-KW"/>
</dbReference>
<dbReference type="Pfam" id="PF13234">
    <property type="entry name" value="MTR4_beta-barrel"/>
    <property type="match status" value="1"/>
</dbReference>
<dbReference type="GO" id="GO:0005524">
    <property type="term" value="F:ATP binding"/>
    <property type="evidence" value="ECO:0007669"/>
    <property type="project" value="UniProtKB-KW"/>
</dbReference>
<dbReference type="Gene3D" id="1.20.1500.20">
    <property type="match status" value="1"/>
</dbReference>
<dbReference type="InterPro" id="IPR050699">
    <property type="entry name" value="RNA-DNA_Helicase"/>
</dbReference>
<gene>
    <name evidence="6" type="ORF">PPYR1160_LOCUS14993</name>
    <name evidence="7" type="ORF">PPYR1160_LOCUS15004</name>
</gene>
<dbReference type="SMART" id="SM01142">
    <property type="entry name" value="DSHCT"/>
    <property type="match status" value="1"/>
</dbReference>
<evidence type="ECO:0000256" key="3">
    <source>
        <dbReference type="ARBA" id="ARBA00022806"/>
    </source>
</evidence>
<dbReference type="InterPro" id="IPR001650">
    <property type="entry name" value="Helicase_C-like"/>
</dbReference>
<dbReference type="Pfam" id="PF00271">
    <property type="entry name" value="Helicase_C"/>
    <property type="match status" value="1"/>
</dbReference>
<keyword evidence="1" id="KW-0547">Nucleotide-binding</keyword>
<keyword evidence="4" id="KW-0067">ATP-binding</keyword>
<dbReference type="SMART" id="SM00490">
    <property type="entry name" value="HELICc"/>
    <property type="match status" value="1"/>
</dbReference>